<evidence type="ECO:0000256" key="1">
    <source>
        <dbReference type="SAM" id="MobiDB-lite"/>
    </source>
</evidence>
<gene>
    <name evidence="2" type="ORF">FGK64_11485</name>
</gene>
<protein>
    <submittedName>
        <fullName evidence="2">Uncharacterized protein</fullName>
    </submittedName>
</protein>
<feature type="region of interest" description="Disordered" evidence="1">
    <location>
        <begin position="156"/>
        <end position="178"/>
    </location>
</feature>
<sequence length="178" mass="19820">MQFIDQSAAYNRKSITLEKAIASDRARVTAAPGAEALMVAFRPELKLAIAFDLDIDERVTFNDLPTADKVDLLIDELLPRFFHPDLLVLTGRDVWHVRFVVDGTTRRTIRLDDLGVRDVSHLDPAAEIELETDVMTLLALLRSAIAQYHVLKPPYPDLPPQPEDAAAVEYDSPDVTGS</sequence>
<organism evidence="2 3">
    <name type="scientific">Arenibacterium halophilum</name>
    <dbReference type="NCBI Taxonomy" id="2583821"/>
    <lineage>
        <taxon>Bacteria</taxon>
        <taxon>Pseudomonadati</taxon>
        <taxon>Pseudomonadota</taxon>
        <taxon>Alphaproteobacteria</taxon>
        <taxon>Rhodobacterales</taxon>
        <taxon>Paracoccaceae</taxon>
        <taxon>Arenibacterium</taxon>
    </lineage>
</organism>
<evidence type="ECO:0000313" key="3">
    <source>
        <dbReference type="Proteomes" id="UP001191082"/>
    </source>
</evidence>
<evidence type="ECO:0000313" key="2">
    <source>
        <dbReference type="EMBL" id="TMV13366.1"/>
    </source>
</evidence>
<comment type="caution">
    <text evidence="2">The sequence shown here is derived from an EMBL/GenBank/DDBJ whole genome shotgun (WGS) entry which is preliminary data.</text>
</comment>
<proteinExistence type="predicted"/>
<reference evidence="2 3" key="1">
    <citation type="submission" date="2019-05" db="EMBL/GenBank/DDBJ databases">
        <title>Marivita sp. nov. isolated from sea sediment.</title>
        <authorList>
            <person name="Kim W."/>
        </authorList>
    </citation>
    <scope>NUCLEOTIDE SEQUENCE [LARGE SCALE GENOMIC DNA]</scope>
    <source>
        <strain evidence="2 3">CAU 1492</strain>
    </source>
</reference>
<name>A0ABY2XAH2_9RHOB</name>
<accession>A0ABY2XAH2</accession>
<dbReference type="Proteomes" id="UP001191082">
    <property type="component" value="Unassembled WGS sequence"/>
</dbReference>
<dbReference type="EMBL" id="VCPC01000002">
    <property type="protein sequence ID" value="TMV13366.1"/>
    <property type="molecule type" value="Genomic_DNA"/>
</dbReference>
<dbReference type="RefSeq" id="WP_138863922.1">
    <property type="nucleotide sequence ID" value="NZ_VCPC01000002.1"/>
</dbReference>
<keyword evidence="3" id="KW-1185">Reference proteome</keyword>